<dbReference type="EC" id="3.4.23.-" evidence="20"/>
<gene>
    <name evidence="22" type="ORF">PECUL_23A033480</name>
</gene>
<evidence type="ECO:0000256" key="13">
    <source>
        <dbReference type="ARBA" id="ARBA00022976"/>
    </source>
</evidence>
<feature type="compositionally biased region" description="Low complexity" evidence="21">
    <location>
        <begin position="42"/>
        <end position="56"/>
    </location>
</feature>
<comment type="function">
    <text evidence="20">Probable subunit of the gamma-secretase complex, an endoprotease complex that catalyzes the intramembrane cleavage of integral membrane proteins such as Notch receptors.</text>
</comment>
<evidence type="ECO:0000256" key="6">
    <source>
        <dbReference type="ARBA" id="ARBA00022553"/>
    </source>
</evidence>
<feature type="region of interest" description="Disordered" evidence="21">
    <location>
        <begin position="37"/>
        <end position="59"/>
    </location>
</feature>
<evidence type="ECO:0000313" key="23">
    <source>
        <dbReference type="Proteomes" id="UP001295444"/>
    </source>
</evidence>
<dbReference type="PANTHER" id="PTHR10202">
    <property type="entry name" value="PRESENILIN"/>
    <property type="match status" value="1"/>
</dbReference>
<dbReference type="GO" id="GO:0007219">
    <property type="term" value="P:Notch signaling pathway"/>
    <property type="evidence" value="ECO:0007669"/>
    <property type="project" value="UniProtKB-KW"/>
</dbReference>
<dbReference type="GO" id="GO:0042500">
    <property type="term" value="F:aspartic endopeptidase activity, intramembrane cleaving"/>
    <property type="evidence" value="ECO:0007669"/>
    <property type="project" value="InterPro"/>
</dbReference>
<dbReference type="GO" id="GO:0070765">
    <property type="term" value="C:gamma-secretase complex"/>
    <property type="evidence" value="ECO:0007669"/>
    <property type="project" value="TreeGrafter"/>
</dbReference>
<keyword evidence="18" id="KW-0966">Cell projection</keyword>
<keyword evidence="5" id="KW-1003">Cell membrane</keyword>
<dbReference type="PRINTS" id="PR01073">
    <property type="entry name" value="PRESENILIN1"/>
</dbReference>
<dbReference type="Gene3D" id="1.10.472.100">
    <property type="entry name" value="Presenilin"/>
    <property type="match status" value="1"/>
</dbReference>
<keyword evidence="10 20" id="KW-0378">Hydrolase</keyword>
<feature type="region of interest" description="Disordered" evidence="21">
    <location>
        <begin position="302"/>
        <end position="370"/>
    </location>
</feature>
<dbReference type="InterPro" id="IPR006639">
    <property type="entry name" value="Preselin/SPP"/>
</dbReference>
<evidence type="ECO:0000256" key="8">
    <source>
        <dbReference type="ARBA" id="ARBA00022692"/>
    </source>
</evidence>
<dbReference type="InterPro" id="IPR042524">
    <property type="entry name" value="Presenilin_C"/>
</dbReference>
<evidence type="ECO:0000256" key="17">
    <source>
        <dbReference type="ARBA" id="ARBA00023136"/>
    </source>
</evidence>
<dbReference type="InterPro" id="IPR001108">
    <property type="entry name" value="Peptidase_A22A"/>
</dbReference>
<evidence type="ECO:0000256" key="12">
    <source>
        <dbReference type="ARBA" id="ARBA00022889"/>
    </source>
</evidence>
<feature type="transmembrane region" description="Helical" evidence="20">
    <location>
        <begin position="154"/>
        <end position="176"/>
    </location>
</feature>
<keyword evidence="11 20" id="KW-0256">Endoplasmic reticulum</keyword>
<feature type="transmembrane region" description="Helical" evidence="20">
    <location>
        <begin position="237"/>
        <end position="256"/>
    </location>
</feature>
<dbReference type="SMART" id="SM00730">
    <property type="entry name" value="PSN"/>
    <property type="match status" value="1"/>
</dbReference>
<dbReference type="EMBL" id="OW240924">
    <property type="protein sequence ID" value="CAH2328131.1"/>
    <property type="molecule type" value="Genomic_DNA"/>
</dbReference>
<keyword evidence="14 20" id="KW-1133">Transmembrane helix</keyword>
<feature type="transmembrane region" description="Helical" evidence="20">
    <location>
        <begin position="213"/>
        <end position="231"/>
    </location>
</feature>
<evidence type="ECO:0000313" key="22">
    <source>
        <dbReference type="EMBL" id="CAH2328131.1"/>
    </source>
</evidence>
<evidence type="ECO:0000256" key="1">
    <source>
        <dbReference type="ARBA" id="ARBA00004236"/>
    </source>
</evidence>
<dbReference type="GO" id="GO:0005789">
    <property type="term" value="C:endoplasmic reticulum membrane"/>
    <property type="evidence" value="ECO:0007669"/>
    <property type="project" value="UniProtKB-SubCell"/>
</dbReference>
<evidence type="ECO:0000256" key="19">
    <source>
        <dbReference type="ARBA" id="ARBA00034103"/>
    </source>
</evidence>
<evidence type="ECO:0000256" key="15">
    <source>
        <dbReference type="ARBA" id="ARBA00023018"/>
    </source>
</evidence>
<keyword evidence="12" id="KW-0130">Cell adhesion</keyword>
<keyword evidence="16 20" id="KW-0333">Golgi apparatus</keyword>
<comment type="subunit">
    <text evidence="20">Homodimer.</text>
</comment>
<keyword evidence="8 20" id="KW-0812">Transmembrane</keyword>
<feature type="transmembrane region" description="Helical" evidence="20">
    <location>
        <begin position="188"/>
        <end position="206"/>
    </location>
</feature>
<feature type="transmembrane region" description="Helical" evidence="20">
    <location>
        <begin position="126"/>
        <end position="147"/>
    </location>
</feature>
<keyword evidence="15" id="KW-0770">Synapse</keyword>
<keyword evidence="13 20" id="KW-0914">Notch signaling pathway</keyword>
<evidence type="ECO:0000256" key="3">
    <source>
        <dbReference type="ARBA" id="ARBA00004489"/>
    </source>
</evidence>
<organism evidence="22 23">
    <name type="scientific">Pelobates cultripes</name>
    <name type="common">Western spadefoot toad</name>
    <dbReference type="NCBI Taxonomy" id="61616"/>
    <lineage>
        <taxon>Eukaryota</taxon>
        <taxon>Metazoa</taxon>
        <taxon>Chordata</taxon>
        <taxon>Craniata</taxon>
        <taxon>Vertebrata</taxon>
        <taxon>Euteleostomi</taxon>
        <taxon>Amphibia</taxon>
        <taxon>Batrachia</taxon>
        <taxon>Anura</taxon>
        <taxon>Pelobatoidea</taxon>
        <taxon>Pelobatidae</taxon>
        <taxon>Pelobates</taxon>
    </lineage>
</organism>
<evidence type="ECO:0000256" key="2">
    <source>
        <dbReference type="ARBA" id="ARBA00004463"/>
    </source>
</evidence>
<dbReference type="GO" id="GO:0000139">
    <property type="term" value="C:Golgi membrane"/>
    <property type="evidence" value="ECO:0007669"/>
    <property type="project" value="UniProtKB-SubCell"/>
</dbReference>
<evidence type="ECO:0000256" key="16">
    <source>
        <dbReference type="ARBA" id="ARBA00023034"/>
    </source>
</evidence>
<evidence type="ECO:0000256" key="14">
    <source>
        <dbReference type="ARBA" id="ARBA00022989"/>
    </source>
</evidence>
<keyword evidence="7 20" id="KW-0645">Protease</keyword>
<dbReference type="GO" id="GO:0030424">
    <property type="term" value="C:axon"/>
    <property type="evidence" value="ECO:0007669"/>
    <property type="project" value="UniProtKB-SubCell"/>
</dbReference>
<dbReference type="GO" id="GO:0045202">
    <property type="term" value="C:synapse"/>
    <property type="evidence" value="ECO:0007669"/>
    <property type="project" value="UniProtKB-SubCell"/>
</dbReference>
<protein>
    <recommendedName>
        <fullName evidence="20">Presenilin</fullName>
        <ecNumber evidence="20">3.4.23.-</ecNumber>
    </recommendedName>
</protein>
<evidence type="ECO:0000256" key="10">
    <source>
        <dbReference type="ARBA" id="ARBA00022801"/>
    </source>
</evidence>
<evidence type="ECO:0000256" key="9">
    <source>
        <dbReference type="ARBA" id="ARBA00022703"/>
    </source>
</evidence>
<dbReference type="AlphaFoldDB" id="A0AAD1WXN5"/>
<comment type="subcellular location">
    <subcellularLocation>
        <location evidence="1">Cell membrane</location>
    </subcellularLocation>
    <subcellularLocation>
        <location evidence="3">Cell projection</location>
        <location evidence="3">Axon</location>
    </subcellularLocation>
    <subcellularLocation>
        <location evidence="2">Cytoplasmic granule</location>
    </subcellularLocation>
    <subcellularLocation>
        <location evidence="20">Endoplasmic reticulum membrane</location>
        <topology evidence="20">Multi-pass membrane protein</topology>
    </subcellularLocation>
    <subcellularLocation>
        <location evidence="20">Golgi apparatus membrane</location>
        <topology evidence="20">Multi-pass membrane protein</topology>
    </subcellularLocation>
    <subcellularLocation>
        <location evidence="19">Synapse</location>
    </subcellularLocation>
</comment>
<feature type="transmembrane region" description="Helical" evidence="20">
    <location>
        <begin position="75"/>
        <end position="93"/>
    </location>
</feature>
<name>A0AAD1WXN5_PELCU</name>
<dbReference type="GO" id="GO:0006915">
    <property type="term" value="P:apoptotic process"/>
    <property type="evidence" value="ECO:0007669"/>
    <property type="project" value="UniProtKB-KW"/>
</dbReference>
<evidence type="ECO:0000256" key="5">
    <source>
        <dbReference type="ARBA" id="ARBA00022475"/>
    </source>
</evidence>
<evidence type="ECO:0000256" key="18">
    <source>
        <dbReference type="ARBA" id="ARBA00023273"/>
    </source>
</evidence>
<dbReference type="GO" id="GO:0055074">
    <property type="term" value="P:calcium ion homeostasis"/>
    <property type="evidence" value="ECO:0007669"/>
    <property type="project" value="TreeGrafter"/>
</dbReference>
<dbReference type="GO" id="GO:0016485">
    <property type="term" value="P:protein processing"/>
    <property type="evidence" value="ECO:0007669"/>
    <property type="project" value="InterPro"/>
</dbReference>
<evidence type="ECO:0000256" key="4">
    <source>
        <dbReference type="ARBA" id="ARBA00008604"/>
    </source>
</evidence>
<dbReference type="GO" id="GO:0007155">
    <property type="term" value="P:cell adhesion"/>
    <property type="evidence" value="ECO:0007669"/>
    <property type="project" value="UniProtKB-KW"/>
</dbReference>
<comment type="similarity">
    <text evidence="4 20">Belongs to the peptidase A22A family.</text>
</comment>
<dbReference type="PANTHER" id="PTHR10202:SF18">
    <property type="entry name" value="PRESENILIN-1"/>
    <property type="match status" value="1"/>
</dbReference>
<evidence type="ECO:0000256" key="21">
    <source>
        <dbReference type="SAM" id="MobiDB-lite"/>
    </source>
</evidence>
<proteinExistence type="inferred from homology"/>
<dbReference type="InterPro" id="IPR002031">
    <property type="entry name" value="Pept_A22A_PS1"/>
</dbReference>
<comment type="domain">
    <text evidence="20">The PAL motif is required for normal active site conformation.</text>
</comment>
<evidence type="ECO:0000256" key="20">
    <source>
        <dbReference type="RuleBase" id="RU361148"/>
    </source>
</evidence>
<accession>A0AAD1WXN5</accession>
<dbReference type="GO" id="GO:0034205">
    <property type="term" value="P:amyloid-beta formation"/>
    <property type="evidence" value="ECO:0007669"/>
    <property type="project" value="TreeGrafter"/>
</dbReference>
<dbReference type="GO" id="GO:0006509">
    <property type="term" value="P:membrane protein ectodomain proteolysis"/>
    <property type="evidence" value="ECO:0007669"/>
    <property type="project" value="TreeGrafter"/>
</dbReference>
<dbReference type="GO" id="GO:0035556">
    <property type="term" value="P:intracellular signal transduction"/>
    <property type="evidence" value="ECO:0007669"/>
    <property type="project" value="InterPro"/>
</dbReference>
<keyword evidence="6" id="KW-0597">Phosphoprotein</keyword>
<evidence type="ECO:0000256" key="7">
    <source>
        <dbReference type="ARBA" id="ARBA00022670"/>
    </source>
</evidence>
<keyword evidence="9" id="KW-0053">Apoptosis</keyword>
<keyword evidence="17 20" id="KW-0472">Membrane</keyword>
<dbReference type="Proteomes" id="UP001295444">
    <property type="component" value="Chromosome 13"/>
</dbReference>
<dbReference type="Pfam" id="PF01080">
    <property type="entry name" value="Presenilin"/>
    <property type="match status" value="1"/>
</dbReference>
<sequence length="447" mass="50158">MNEVSASLTHMQHGQVTEDLIENHQANMNDNNERRNNERLESQSNGQTQSSSQQVLEQDDEEDEELTLKYGAKHVIMLFVPVTLCMVVVVATIKSVGFYTRKDGQLIYTPFTEDTETVGQRALNSILNAAIMISVIIVMTILLVLLYKYRCYKVIHGWLIISSLLLLFFFSFIYLGEVFKTYNVAMDYITLALMIWNFGVVGMICIHWKGPLILQQAYLIMISALMALVFIKYLPEWTAWLILAVISVYDLIAVLCPKGPLRMLVETAQERNETLFPALIYSSTMIWLVKMADGDPGFKQSVSKKPSYNTQVPAAQRSTSATSDDNGGFDTEWEEHRDTRIGTVVSTEESRAAVQSLPSNSPPSEDPEERGVKLGLGDFIFYSVLVGKASATASGDWNTTLACFVAILIVSKTCHTPENLGSHRKFCTGLCNLPFFLFFICTQRVNL</sequence>
<dbReference type="PRINTS" id="PR01072">
    <property type="entry name" value="PRESENILIN"/>
</dbReference>
<keyword evidence="23" id="KW-1185">Reference proteome</keyword>
<evidence type="ECO:0000256" key="11">
    <source>
        <dbReference type="ARBA" id="ARBA00022824"/>
    </source>
</evidence>
<reference evidence="22" key="1">
    <citation type="submission" date="2022-03" db="EMBL/GenBank/DDBJ databases">
        <authorList>
            <person name="Alioto T."/>
            <person name="Alioto T."/>
            <person name="Gomez Garrido J."/>
        </authorList>
    </citation>
    <scope>NUCLEOTIDE SEQUENCE</scope>
</reference>
<feature type="compositionally biased region" description="Polar residues" evidence="21">
    <location>
        <begin position="302"/>
        <end position="325"/>
    </location>
</feature>